<proteinExistence type="predicted"/>
<dbReference type="SUPFAM" id="SSF52821">
    <property type="entry name" value="Rhodanese/Cell cycle control phosphatase"/>
    <property type="match status" value="1"/>
</dbReference>
<evidence type="ECO:0000256" key="1">
    <source>
        <dbReference type="PIRSR" id="PIRSR642457-1"/>
    </source>
</evidence>
<dbReference type="GO" id="GO:0070221">
    <property type="term" value="P:sulfide oxidation, using sulfide:quinone oxidoreductase"/>
    <property type="evidence" value="ECO:0007669"/>
    <property type="project" value="InterPro"/>
</dbReference>
<dbReference type="Pfam" id="PF00581">
    <property type="entry name" value="Rhodanese"/>
    <property type="match status" value="1"/>
</dbReference>
<dbReference type="AlphaFoldDB" id="A0A6P7WPI4"/>
<protein>
    <submittedName>
        <fullName evidence="4">Thiosulfate:glutathione sulfurtransferase isoform X2</fullName>
    </submittedName>
</protein>
<name>A0A6P7WPI4_9AMPH</name>
<dbReference type="GO" id="GO:0050337">
    <property type="term" value="F:thiosulfate-thiol sulfurtransferase activity"/>
    <property type="evidence" value="ECO:0007669"/>
    <property type="project" value="InterPro"/>
</dbReference>
<dbReference type="PROSITE" id="PS50206">
    <property type="entry name" value="RHODANESE_3"/>
    <property type="match status" value="1"/>
</dbReference>
<evidence type="ECO:0000313" key="3">
    <source>
        <dbReference type="Proteomes" id="UP000515156"/>
    </source>
</evidence>
<dbReference type="GeneID" id="115457625"/>
<dbReference type="InterPro" id="IPR042457">
    <property type="entry name" value="TSTD1_mml"/>
</dbReference>
<dbReference type="InterPro" id="IPR001763">
    <property type="entry name" value="Rhodanese-like_dom"/>
</dbReference>
<dbReference type="RefSeq" id="XP_030042986.1">
    <property type="nucleotide sequence ID" value="XM_030187126.1"/>
</dbReference>
<evidence type="ECO:0000313" key="4">
    <source>
        <dbReference type="RefSeq" id="XP_030042986.1"/>
    </source>
</evidence>
<sequence>MAAAKSSVIKKAACQRWERRNKLDKVEAALKMDPETFQKTYLVQKPKPEDENIIFHCQIGKRGARAAETAVTLGYTKVCNYAGGYKEWSEKEGK</sequence>
<dbReference type="InterPro" id="IPR036873">
    <property type="entry name" value="Rhodanese-like_dom_sf"/>
</dbReference>
<dbReference type="CTD" id="100131187"/>
<accession>A0A6P7WPI4</accession>
<keyword evidence="3" id="KW-1185">Reference proteome</keyword>
<reference evidence="4" key="1">
    <citation type="submission" date="2025-08" db="UniProtKB">
        <authorList>
            <consortium name="RefSeq"/>
        </authorList>
    </citation>
    <scope>IDENTIFICATION</scope>
</reference>
<dbReference type="Gene3D" id="3.40.250.10">
    <property type="entry name" value="Rhodanese-like domain"/>
    <property type="match status" value="1"/>
</dbReference>
<gene>
    <name evidence="4" type="primary">TSTD1</name>
</gene>
<dbReference type="PANTHER" id="PTHR45544:SF1">
    <property type="entry name" value="THIOSULFATE:GLUTATHIONE SULFURTRANSFERASE"/>
    <property type="match status" value="1"/>
</dbReference>
<dbReference type="Proteomes" id="UP000515156">
    <property type="component" value="Chromosome 14"/>
</dbReference>
<organism evidence="3 4">
    <name type="scientific">Microcaecilia unicolor</name>
    <dbReference type="NCBI Taxonomy" id="1415580"/>
    <lineage>
        <taxon>Eukaryota</taxon>
        <taxon>Metazoa</taxon>
        <taxon>Chordata</taxon>
        <taxon>Craniata</taxon>
        <taxon>Vertebrata</taxon>
        <taxon>Euteleostomi</taxon>
        <taxon>Amphibia</taxon>
        <taxon>Gymnophiona</taxon>
        <taxon>Siphonopidae</taxon>
        <taxon>Microcaecilia</taxon>
    </lineage>
</organism>
<evidence type="ECO:0000259" key="2">
    <source>
        <dbReference type="PROSITE" id="PS50206"/>
    </source>
</evidence>
<dbReference type="PANTHER" id="PTHR45544">
    <property type="entry name" value="THIOSULFATE:GLUTATHIONE SULFURTRANSFERASE"/>
    <property type="match status" value="1"/>
</dbReference>
<feature type="active site" description="Cysteine persulfide intermediate" evidence="1">
    <location>
        <position position="57"/>
    </location>
</feature>
<feature type="domain" description="Rhodanese" evidence="2">
    <location>
        <begin position="39"/>
        <end position="93"/>
    </location>
</feature>